<organism evidence="2 3">
    <name type="scientific">Aspergillus aculeatus (strain ATCC 16872 / CBS 172.66 / WB 5094)</name>
    <dbReference type="NCBI Taxonomy" id="690307"/>
    <lineage>
        <taxon>Eukaryota</taxon>
        <taxon>Fungi</taxon>
        <taxon>Dikarya</taxon>
        <taxon>Ascomycota</taxon>
        <taxon>Pezizomycotina</taxon>
        <taxon>Eurotiomycetes</taxon>
        <taxon>Eurotiomycetidae</taxon>
        <taxon>Eurotiales</taxon>
        <taxon>Aspergillaceae</taxon>
        <taxon>Aspergillus</taxon>
        <taxon>Aspergillus subgen. Circumdati</taxon>
    </lineage>
</organism>
<accession>A0A1L9WIW2</accession>
<name>A0A1L9WIW2_ASPA1</name>
<evidence type="ECO:0000313" key="2">
    <source>
        <dbReference type="EMBL" id="OJJ96055.1"/>
    </source>
</evidence>
<proteinExistence type="predicted"/>
<evidence type="ECO:0000256" key="1">
    <source>
        <dbReference type="SAM" id="SignalP"/>
    </source>
</evidence>
<dbReference type="GeneID" id="30975765"/>
<dbReference type="OrthoDB" id="4423022at2759"/>
<gene>
    <name evidence="2" type="ORF">ASPACDRAFT_47414</name>
</gene>
<protein>
    <submittedName>
        <fullName evidence="2">Uncharacterized protein</fullName>
    </submittedName>
</protein>
<dbReference type="RefSeq" id="XP_020052395.1">
    <property type="nucleotide sequence ID" value="XM_020201951.1"/>
</dbReference>
<dbReference type="EMBL" id="KV878987">
    <property type="protein sequence ID" value="OJJ96055.1"/>
    <property type="molecule type" value="Genomic_DNA"/>
</dbReference>
<dbReference type="VEuPathDB" id="FungiDB:ASPACDRAFT_47414"/>
<keyword evidence="1" id="KW-0732">Signal</keyword>
<sequence length="127" mass="14078">MKLTVSKTLALLSATAATATALAEVSIDFYLFNTTCSLDTPTTYTILENSCFGIEGWPWGSLAPYLADGTTCSDATKTPVLYTWTDYNEQDYDNCGTTLYATYDVTDEHTCYPVDAEYLQRLQVKCE</sequence>
<keyword evidence="3" id="KW-1185">Reference proteome</keyword>
<dbReference type="AlphaFoldDB" id="A0A1L9WIW2"/>
<reference evidence="3" key="1">
    <citation type="journal article" date="2017" name="Genome Biol.">
        <title>Comparative genomics reveals high biological diversity and specific adaptations in the industrially and medically important fungal genus Aspergillus.</title>
        <authorList>
            <person name="de Vries R.P."/>
            <person name="Riley R."/>
            <person name="Wiebenga A."/>
            <person name="Aguilar-Osorio G."/>
            <person name="Amillis S."/>
            <person name="Uchima C.A."/>
            <person name="Anderluh G."/>
            <person name="Asadollahi M."/>
            <person name="Askin M."/>
            <person name="Barry K."/>
            <person name="Battaglia E."/>
            <person name="Bayram O."/>
            <person name="Benocci T."/>
            <person name="Braus-Stromeyer S.A."/>
            <person name="Caldana C."/>
            <person name="Canovas D."/>
            <person name="Cerqueira G.C."/>
            <person name="Chen F."/>
            <person name="Chen W."/>
            <person name="Choi C."/>
            <person name="Clum A."/>
            <person name="Dos Santos R.A."/>
            <person name="Damasio A.R."/>
            <person name="Diallinas G."/>
            <person name="Emri T."/>
            <person name="Fekete E."/>
            <person name="Flipphi M."/>
            <person name="Freyberg S."/>
            <person name="Gallo A."/>
            <person name="Gournas C."/>
            <person name="Habgood R."/>
            <person name="Hainaut M."/>
            <person name="Harispe M.L."/>
            <person name="Henrissat B."/>
            <person name="Hilden K.S."/>
            <person name="Hope R."/>
            <person name="Hossain A."/>
            <person name="Karabika E."/>
            <person name="Karaffa L."/>
            <person name="Karanyi Z."/>
            <person name="Krasevec N."/>
            <person name="Kuo A."/>
            <person name="Kusch H."/>
            <person name="LaButti K."/>
            <person name="Lagendijk E.L."/>
            <person name="Lapidus A."/>
            <person name="Levasseur A."/>
            <person name="Lindquist E."/>
            <person name="Lipzen A."/>
            <person name="Logrieco A.F."/>
            <person name="MacCabe A."/>
            <person name="Maekelae M.R."/>
            <person name="Malavazi I."/>
            <person name="Melin P."/>
            <person name="Meyer V."/>
            <person name="Mielnichuk N."/>
            <person name="Miskei M."/>
            <person name="Molnar A.P."/>
            <person name="Mule G."/>
            <person name="Ngan C.Y."/>
            <person name="Orejas M."/>
            <person name="Orosz E."/>
            <person name="Ouedraogo J.P."/>
            <person name="Overkamp K.M."/>
            <person name="Park H.-S."/>
            <person name="Perrone G."/>
            <person name="Piumi F."/>
            <person name="Punt P.J."/>
            <person name="Ram A.F."/>
            <person name="Ramon A."/>
            <person name="Rauscher S."/>
            <person name="Record E."/>
            <person name="Riano-Pachon D.M."/>
            <person name="Robert V."/>
            <person name="Roehrig J."/>
            <person name="Ruller R."/>
            <person name="Salamov A."/>
            <person name="Salih N.S."/>
            <person name="Samson R.A."/>
            <person name="Sandor E."/>
            <person name="Sanguinetti M."/>
            <person name="Schuetze T."/>
            <person name="Sepcic K."/>
            <person name="Shelest E."/>
            <person name="Sherlock G."/>
            <person name="Sophianopoulou V."/>
            <person name="Squina F.M."/>
            <person name="Sun H."/>
            <person name="Susca A."/>
            <person name="Todd R.B."/>
            <person name="Tsang A."/>
            <person name="Unkles S.E."/>
            <person name="van de Wiele N."/>
            <person name="van Rossen-Uffink D."/>
            <person name="Oliveira J.V."/>
            <person name="Vesth T.C."/>
            <person name="Visser J."/>
            <person name="Yu J.-H."/>
            <person name="Zhou M."/>
            <person name="Andersen M.R."/>
            <person name="Archer D.B."/>
            <person name="Baker S.E."/>
            <person name="Benoit I."/>
            <person name="Brakhage A.A."/>
            <person name="Braus G.H."/>
            <person name="Fischer R."/>
            <person name="Frisvad J.C."/>
            <person name="Goldman G.H."/>
            <person name="Houbraken J."/>
            <person name="Oakley B."/>
            <person name="Pocsi I."/>
            <person name="Scazzocchio C."/>
            <person name="Seiboth B."/>
            <person name="vanKuyk P.A."/>
            <person name="Wortman J."/>
            <person name="Dyer P.S."/>
            <person name="Grigoriev I.V."/>
        </authorList>
    </citation>
    <scope>NUCLEOTIDE SEQUENCE [LARGE SCALE GENOMIC DNA]</scope>
    <source>
        <strain evidence="3">ATCC 16872 / CBS 172.66 / WB 5094</strain>
    </source>
</reference>
<evidence type="ECO:0000313" key="3">
    <source>
        <dbReference type="Proteomes" id="UP000184546"/>
    </source>
</evidence>
<dbReference type="Proteomes" id="UP000184546">
    <property type="component" value="Unassembled WGS sequence"/>
</dbReference>
<dbReference type="OMA" id="SDEHTCY"/>
<feature type="chain" id="PRO_5013199908" evidence="1">
    <location>
        <begin position="24"/>
        <end position="127"/>
    </location>
</feature>
<feature type="signal peptide" evidence="1">
    <location>
        <begin position="1"/>
        <end position="23"/>
    </location>
</feature>